<accession>S8EJX1</accession>
<dbReference type="SUPFAM" id="SSF55120">
    <property type="entry name" value="Pseudouridine synthase"/>
    <property type="match status" value="1"/>
</dbReference>
<evidence type="ECO:0000256" key="1">
    <source>
        <dbReference type="ARBA" id="ARBA00009375"/>
    </source>
</evidence>
<keyword evidence="3" id="KW-0413">Isomerase</keyword>
<evidence type="ECO:0000256" key="5">
    <source>
        <dbReference type="PIRSR" id="PIRSR641708-1"/>
    </source>
</evidence>
<dbReference type="Gene3D" id="3.30.70.660">
    <property type="entry name" value="Pseudouridine synthase I, catalytic domain, C-terminal subdomain"/>
    <property type="match status" value="1"/>
</dbReference>
<dbReference type="GO" id="GO:0005634">
    <property type="term" value="C:nucleus"/>
    <property type="evidence" value="ECO:0007669"/>
    <property type="project" value="TreeGrafter"/>
</dbReference>
<dbReference type="Pfam" id="PF01416">
    <property type="entry name" value="PseudoU_synth_1"/>
    <property type="match status" value="1"/>
</dbReference>
<dbReference type="InterPro" id="IPR020094">
    <property type="entry name" value="TruA/RsuA/RluB/E/F_N"/>
</dbReference>
<dbReference type="AlphaFoldDB" id="S8EJX1"/>
<evidence type="ECO:0000256" key="2">
    <source>
        <dbReference type="ARBA" id="ARBA00022694"/>
    </source>
</evidence>
<feature type="region of interest" description="Disordered" evidence="7">
    <location>
        <begin position="189"/>
        <end position="238"/>
    </location>
</feature>
<dbReference type="InterPro" id="IPR020097">
    <property type="entry name" value="PsdUridine_synth_TruA_a/b_dom"/>
</dbReference>
<comment type="similarity">
    <text evidence="1">Belongs to the tRNA pseudouridine synthase TruA family.</text>
</comment>
<comment type="catalytic activity">
    <reaction evidence="4">
        <text>a uridine in tRNA = a pseudouridine in tRNA</text>
        <dbReference type="Rhea" id="RHEA:54572"/>
        <dbReference type="Rhea" id="RHEA-COMP:13339"/>
        <dbReference type="Rhea" id="RHEA-COMP:13934"/>
        <dbReference type="ChEBI" id="CHEBI:65314"/>
        <dbReference type="ChEBI" id="CHEBI:65315"/>
    </reaction>
</comment>
<evidence type="ECO:0000256" key="3">
    <source>
        <dbReference type="ARBA" id="ARBA00023235"/>
    </source>
</evidence>
<dbReference type="InterPro" id="IPR041708">
    <property type="entry name" value="PUS1/PUS2-like"/>
</dbReference>
<feature type="binding site" evidence="6">
    <location>
        <position position="138"/>
    </location>
    <ligand>
        <name>substrate</name>
    </ligand>
</feature>
<dbReference type="CDD" id="cd02568">
    <property type="entry name" value="PseudoU_synth_PUS1_PUS2"/>
    <property type="match status" value="1"/>
</dbReference>
<feature type="compositionally biased region" description="Acidic residues" evidence="7">
    <location>
        <begin position="216"/>
        <end position="226"/>
    </location>
</feature>
<evidence type="ECO:0000313" key="10">
    <source>
        <dbReference type="Proteomes" id="UP000015453"/>
    </source>
</evidence>
<dbReference type="PANTHER" id="PTHR11142">
    <property type="entry name" value="PSEUDOURIDYLATE SYNTHASE"/>
    <property type="match status" value="1"/>
</dbReference>
<keyword evidence="10" id="KW-1185">Reference proteome</keyword>
<dbReference type="OrthoDB" id="10256309at2759"/>
<name>S8EJX1_9LAMI</name>
<dbReference type="FunFam" id="3.30.70.580:FF:000002">
    <property type="entry name" value="tRNA pseudouridine synthase"/>
    <property type="match status" value="1"/>
</dbReference>
<dbReference type="InterPro" id="IPR020095">
    <property type="entry name" value="PsdUridine_synth_TruA_C"/>
</dbReference>
<feature type="active site" description="Nucleophile" evidence="5">
    <location>
        <position position="73"/>
    </location>
</feature>
<evidence type="ECO:0000256" key="7">
    <source>
        <dbReference type="SAM" id="MobiDB-lite"/>
    </source>
</evidence>
<dbReference type="Proteomes" id="UP000015453">
    <property type="component" value="Unassembled WGS sequence"/>
</dbReference>
<dbReference type="PANTHER" id="PTHR11142:SF9">
    <property type="entry name" value="TRNA PSEUDOURIDINE SYNTHASE-RELATED"/>
    <property type="match status" value="1"/>
</dbReference>
<dbReference type="GO" id="GO:0003723">
    <property type="term" value="F:RNA binding"/>
    <property type="evidence" value="ECO:0007669"/>
    <property type="project" value="InterPro"/>
</dbReference>
<organism evidence="9 10">
    <name type="scientific">Genlisea aurea</name>
    <dbReference type="NCBI Taxonomy" id="192259"/>
    <lineage>
        <taxon>Eukaryota</taxon>
        <taxon>Viridiplantae</taxon>
        <taxon>Streptophyta</taxon>
        <taxon>Embryophyta</taxon>
        <taxon>Tracheophyta</taxon>
        <taxon>Spermatophyta</taxon>
        <taxon>Magnoliopsida</taxon>
        <taxon>eudicotyledons</taxon>
        <taxon>Gunneridae</taxon>
        <taxon>Pentapetalae</taxon>
        <taxon>asterids</taxon>
        <taxon>lamiids</taxon>
        <taxon>Lamiales</taxon>
        <taxon>Lentibulariaceae</taxon>
        <taxon>Genlisea</taxon>
    </lineage>
</organism>
<protein>
    <recommendedName>
        <fullName evidence="8">Pseudouridine synthase I TruA alpha/beta domain-containing protein</fullName>
    </recommendedName>
</protein>
<dbReference type="GO" id="GO:1990481">
    <property type="term" value="P:mRNA pseudouridine synthesis"/>
    <property type="evidence" value="ECO:0007669"/>
    <property type="project" value="TreeGrafter"/>
</dbReference>
<feature type="non-terminal residue" evidence="9">
    <location>
        <position position="1"/>
    </location>
</feature>
<reference evidence="9 10" key="1">
    <citation type="journal article" date="2013" name="BMC Genomics">
        <title>The miniature genome of a carnivorous plant Genlisea aurea contains a low number of genes and short non-coding sequences.</title>
        <authorList>
            <person name="Leushkin E.V."/>
            <person name="Sutormin R.A."/>
            <person name="Nabieva E.R."/>
            <person name="Penin A.A."/>
            <person name="Kondrashov A.S."/>
            <person name="Logacheva M.D."/>
        </authorList>
    </citation>
    <scope>NUCLEOTIDE SEQUENCE [LARGE SCALE GENOMIC DNA]</scope>
</reference>
<gene>
    <name evidence="9" type="ORF">M569_01902</name>
</gene>
<dbReference type="InterPro" id="IPR001406">
    <property type="entry name" value="PsdUridine_synth_TruA"/>
</dbReference>
<feature type="domain" description="Pseudouridine synthase I TruA alpha/beta" evidence="8">
    <location>
        <begin position="252"/>
        <end position="331"/>
    </location>
</feature>
<dbReference type="GO" id="GO:0031119">
    <property type="term" value="P:tRNA pseudouridine synthesis"/>
    <property type="evidence" value="ECO:0007669"/>
    <property type="project" value="InterPro"/>
</dbReference>
<proteinExistence type="inferred from homology"/>
<dbReference type="EMBL" id="AUSU01000662">
    <property type="protein sequence ID" value="EPS72857.1"/>
    <property type="molecule type" value="Genomic_DNA"/>
</dbReference>
<dbReference type="Gene3D" id="3.30.70.580">
    <property type="entry name" value="Pseudouridine synthase I, catalytic domain, N-terminal subdomain"/>
    <property type="match status" value="1"/>
</dbReference>
<evidence type="ECO:0000259" key="8">
    <source>
        <dbReference type="Pfam" id="PF01416"/>
    </source>
</evidence>
<evidence type="ECO:0000256" key="4">
    <source>
        <dbReference type="ARBA" id="ARBA00036943"/>
    </source>
</evidence>
<evidence type="ECO:0000313" key="9">
    <source>
        <dbReference type="EMBL" id="EPS72857.1"/>
    </source>
</evidence>
<evidence type="ECO:0000256" key="6">
    <source>
        <dbReference type="PIRSR" id="PIRSR641708-2"/>
    </source>
</evidence>
<sequence length="413" mass="47191">EERRWIAIRKKKVVMRIGYVGSDYRGLQIQRDEQGFSTIEGELEKAIYKAGGIRESNYGDLNKIGWGRSSRTDKGVHSLATMISMKMEIPEFAWNNDPNGFVLARYVNTYLPNSIRIFSILPSQRSFDVRNECIVRKYSYLLPGETIGIRNDSGADEVHRHLLDFNDILNGFVGDHPFHNYTVRSKYRKRLPPGRGSTTATSSSESESEETRDAGGADEEEEEEVPVDGKPSSSPVLARWLNEPDERDRIGASHFRRVYECCCGEMKRSCGSNYIEVSISGESFMLHQIRKMVGTAIAVKRGLLPGDVVRLSLSKFSRIVLPLAPPEVLFLRGNEFGVRKRPGERRPEMVRLAESRDVTELVDDFYGSVMLPELVKFLEPSELPWDDWIRKLDENTRIPEPQLDQVRKAWKAW</sequence>
<feature type="non-terminal residue" evidence="9">
    <location>
        <position position="413"/>
    </location>
</feature>
<dbReference type="GO" id="GO:0009982">
    <property type="term" value="F:pseudouridine synthase activity"/>
    <property type="evidence" value="ECO:0007669"/>
    <property type="project" value="InterPro"/>
</dbReference>
<comment type="caution">
    <text evidence="9">The sequence shown here is derived from an EMBL/GenBank/DDBJ whole genome shotgun (WGS) entry which is preliminary data.</text>
</comment>
<keyword evidence="2" id="KW-0819">tRNA processing</keyword>
<dbReference type="InterPro" id="IPR020103">
    <property type="entry name" value="PsdUridine_synth_cat_dom_sf"/>
</dbReference>